<sequence length="274" mass="30258">MPTGAEGSGRLRLVTLNTWGTRGDWPRRLEIFRSGFAALDADVITLQETMLGPDVDQAAAMLGPGYHLVQQQAREPDGQGITTASRWPVGRVIEVDLHLTDRTHDFACTCLITEILAAPPIGRVWVANHFPDYQLDHEYERTLQTVLAARELERLVRGAPGHVVVAGDLDGDAGSDSLRFWTGRHVIDRTSVCYRSAWESYRPGESLTTYPPENPWSVEPDWPFRGIDHVLIRCDGHGPTLAIERAERCFDRGAATPSDHYGLVVDLAGLPAGD</sequence>
<proteinExistence type="predicted"/>
<dbReference type="EMBL" id="JACCBU010000001">
    <property type="protein sequence ID" value="NYE70048.1"/>
    <property type="molecule type" value="Genomic_DNA"/>
</dbReference>
<comment type="caution">
    <text evidence="2">The sequence shown here is derived from an EMBL/GenBank/DDBJ whole genome shotgun (WGS) entry which is preliminary data.</text>
</comment>
<dbReference type="Gene3D" id="3.60.10.10">
    <property type="entry name" value="Endonuclease/exonuclease/phosphatase"/>
    <property type="match status" value="1"/>
</dbReference>
<keyword evidence="3" id="KW-1185">Reference proteome</keyword>
<dbReference type="AlphaFoldDB" id="A0A7Y9LAR3"/>
<keyword evidence="2" id="KW-0269">Exonuclease</keyword>
<organism evidence="2 3">
    <name type="scientific">Microlunatus parietis</name>
    <dbReference type="NCBI Taxonomy" id="682979"/>
    <lineage>
        <taxon>Bacteria</taxon>
        <taxon>Bacillati</taxon>
        <taxon>Actinomycetota</taxon>
        <taxon>Actinomycetes</taxon>
        <taxon>Propionibacteriales</taxon>
        <taxon>Propionibacteriaceae</taxon>
        <taxon>Microlunatus</taxon>
    </lineage>
</organism>
<evidence type="ECO:0000259" key="1">
    <source>
        <dbReference type="Pfam" id="PF03372"/>
    </source>
</evidence>
<keyword evidence="2" id="KW-0378">Hydrolase</keyword>
<evidence type="ECO:0000313" key="2">
    <source>
        <dbReference type="EMBL" id="NYE70048.1"/>
    </source>
</evidence>
<reference evidence="2 3" key="1">
    <citation type="submission" date="2020-07" db="EMBL/GenBank/DDBJ databases">
        <title>Sequencing the genomes of 1000 actinobacteria strains.</title>
        <authorList>
            <person name="Klenk H.-P."/>
        </authorList>
    </citation>
    <scope>NUCLEOTIDE SEQUENCE [LARGE SCALE GENOMIC DNA]</scope>
    <source>
        <strain evidence="2 3">DSM 22083</strain>
    </source>
</reference>
<protein>
    <submittedName>
        <fullName evidence="2">Endonuclease/exonuclease/phosphatase family metal-dependent hydrolase</fullName>
    </submittedName>
</protein>
<feature type="domain" description="Endonuclease/exonuclease/phosphatase" evidence="1">
    <location>
        <begin position="14"/>
        <end position="260"/>
    </location>
</feature>
<dbReference type="Proteomes" id="UP000569914">
    <property type="component" value="Unassembled WGS sequence"/>
</dbReference>
<evidence type="ECO:0000313" key="3">
    <source>
        <dbReference type="Proteomes" id="UP000569914"/>
    </source>
</evidence>
<dbReference type="SUPFAM" id="SSF56219">
    <property type="entry name" value="DNase I-like"/>
    <property type="match status" value="1"/>
</dbReference>
<accession>A0A7Y9LAR3</accession>
<dbReference type="GO" id="GO:0004519">
    <property type="term" value="F:endonuclease activity"/>
    <property type="evidence" value="ECO:0007669"/>
    <property type="project" value="UniProtKB-KW"/>
</dbReference>
<name>A0A7Y9LAR3_9ACTN</name>
<gene>
    <name evidence="2" type="ORF">BKA15_001377</name>
</gene>
<keyword evidence="2" id="KW-0255">Endonuclease</keyword>
<dbReference type="InterPro" id="IPR005135">
    <property type="entry name" value="Endo/exonuclease/phosphatase"/>
</dbReference>
<dbReference type="Pfam" id="PF03372">
    <property type="entry name" value="Exo_endo_phos"/>
    <property type="match status" value="1"/>
</dbReference>
<dbReference type="InterPro" id="IPR036691">
    <property type="entry name" value="Endo/exonu/phosph_ase_sf"/>
</dbReference>
<dbReference type="RefSeq" id="WP_179749236.1">
    <property type="nucleotide sequence ID" value="NZ_JACCBU010000001.1"/>
</dbReference>
<keyword evidence="2" id="KW-0540">Nuclease</keyword>
<dbReference type="GO" id="GO:0004527">
    <property type="term" value="F:exonuclease activity"/>
    <property type="evidence" value="ECO:0007669"/>
    <property type="project" value="UniProtKB-KW"/>
</dbReference>